<evidence type="ECO:0000313" key="2">
    <source>
        <dbReference type="Proteomes" id="UP000306236"/>
    </source>
</evidence>
<dbReference type="SUPFAM" id="SSF160631">
    <property type="entry name" value="SMI1/KNR4-like"/>
    <property type="match status" value="1"/>
</dbReference>
<dbReference type="InterPro" id="IPR037883">
    <property type="entry name" value="Knr4/Smi1-like_sf"/>
</dbReference>
<name>A0A4S5BJK6_9BURK</name>
<sequence>MDWKKEIAISHLIKQGIAEIDVNGLWLNTLPEVAASDEQLRNLEAYLGYELNYQYRSFLSYANGWRAFSGYIDIFGVDDFFGRATSSSCD</sequence>
<evidence type="ECO:0000313" key="1">
    <source>
        <dbReference type="EMBL" id="THJ31015.1"/>
    </source>
</evidence>
<keyword evidence="2" id="KW-1185">Reference proteome</keyword>
<gene>
    <name evidence="1" type="ORF">E8K88_16245</name>
</gene>
<proteinExistence type="predicted"/>
<organism evidence="1 2">
    <name type="scientific">Lampropedia aestuarii</name>
    <dbReference type="NCBI Taxonomy" id="2562762"/>
    <lineage>
        <taxon>Bacteria</taxon>
        <taxon>Pseudomonadati</taxon>
        <taxon>Pseudomonadota</taxon>
        <taxon>Betaproteobacteria</taxon>
        <taxon>Burkholderiales</taxon>
        <taxon>Comamonadaceae</taxon>
        <taxon>Lampropedia</taxon>
    </lineage>
</organism>
<dbReference type="AlphaFoldDB" id="A0A4S5BJK6"/>
<dbReference type="RefSeq" id="WP_136407728.1">
    <property type="nucleotide sequence ID" value="NZ_SSWX01000029.1"/>
</dbReference>
<dbReference type="Proteomes" id="UP000306236">
    <property type="component" value="Unassembled WGS sequence"/>
</dbReference>
<dbReference type="EMBL" id="SSWX01000029">
    <property type="protein sequence ID" value="THJ31015.1"/>
    <property type="molecule type" value="Genomic_DNA"/>
</dbReference>
<protein>
    <submittedName>
        <fullName evidence="1">SMI1/KNR4 family protein</fullName>
    </submittedName>
</protein>
<dbReference type="OrthoDB" id="422217at2"/>
<dbReference type="Gene3D" id="3.40.1580.10">
    <property type="entry name" value="SMI1/KNR4-like"/>
    <property type="match status" value="1"/>
</dbReference>
<comment type="caution">
    <text evidence="1">The sequence shown here is derived from an EMBL/GenBank/DDBJ whole genome shotgun (WGS) entry which is preliminary data.</text>
</comment>
<reference evidence="1 2" key="1">
    <citation type="submission" date="2019-04" db="EMBL/GenBank/DDBJ databases">
        <title>Lampropedia sp YIM MLB12 draf genome.</title>
        <authorList>
            <person name="Wang Y.-X."/>
        </authorList>
    </citation>
    <scope>NUCLEOTIDE SEQUENCE [LARGE SCALE GENOMIC DNA]</scope>
    <source>
        <strain evidence="1 2">YIM MLB12</strain>
    </source>
</reference>
<accession>A0A4S5BJK6</accession>